<keyword evidence="2" id="KW-0106">Calcium</keyword>
<dbReference type="SUPFAM" id="SSF47473">
    <property type="entry name" value="EF-hand"/>
    <property type="match status" value="1"/>
</dbReference>
<feature type="region of interest" description="Disordered" evidence="5">
    <location>
        <begin position="3445"/>
        <end position="3465"/>
    </location>
</feature>
<feature type="compositionally biased region" description="Basic and acidic residues" evidence="5">
    <location>
        <begin position="1104"/>
        <end position="1113"/>
    </location>
</feature>
<keyword evidence="1" id="KW-0677">Repeat</keyword>
<feature type="region of interest" description="Disordered" evidence="5">
    <location>
        <begin position="346"/>
        <end position="369"/>
    </location>
</feature>
<name>A0A9W7BDF2_9STRA</name>
<dbReference type="PROSITE" id="PS01180">
    <property type="entry name" value="CUB"/>
    <property type="match status" value="3"/>
</dbReference>
<protein>
    <recommendedName>
        <fullName evidence="12">CUB domain-containing protein</fullName>
    </recommendedName>
</protein>
<feature type="domain" description="EF-hand" evidence="9">
    <location>
        <begin position="2611"/>
        <end position="2646"/>
    </location>
</feature>
<evidence type="ECO:0000256" key="1">
    <source>
        <dbReference type="ARBA" id="ARBA00022737"/>
    </source>
</evidence>
<feature type="domain" description="CUB" evidence="8">
    <location>
        <begin position="1725"/>
        <end position="1862"/>
    </location>
</feature>
<feature type="domain" description="CUB" evidence="8">
    <location>
        <begin position="2068"/>
        <end position="2215"/>
    </location>
</feature>
<keyword evidence="6" id="KW-1133">Transmembrane helix</keyword>
<evidence type="ECO:0000259" key="8">
    <source>
        <dbReference type="PROSITE" id="PS01180"/>
    </source>
</evidence>
<feature type="signal peptide" evidence="7">
    <location>
        <begin position="1"/>
        <end position="21"/>
    </location>
</feature>
<dbReference type="GO" id="GO:0005509">
    <property type="term" value="F:calcium ion binding"/>
    <property type="evidence" value="ECO:0007669"/>
    <property type="project" value="InterPro"/>
</dbReference>
<feature type="transmembrane region" description="Helical" evidence="6">
    <location>
        <begin position="2814"/>
        <end position="2836"/>
    </location>
</feature>
<reference evidence="11" key="1">
    <citation type="journal article" date="2023" name="Commun. Biol.">
        <title>Genome analysis of Parmales, the sister group of diatoms, reveals the evolutionary specialization of diatoms from phago-mixotrophs to photoautotrophs.</title>
        <authorList>
            <person name="Ban H."/>
            <person name="Sato S."/>
            <person name="Yoshikawa S."/>
            <person name="Yamada K."/>
            <person name="Nakamura Y."/>
            <person name="Ichinomiya M."/>
            <person name="Sato N."/>
            <person name="Blanc-Mathieu R."/>
            <person name="Endo H."/>
            <person name="Kuwata A."/>
            <person name="Ogata H."/>
        </authorList>
    </citation>
    <scope>NUCLEOTIDE SEQUENCE [LARGE SCALE GENOMIC DNA]</scope>
</reference>
<dbReference type="PANTHER" id="PTHR24251:SF30">
    <property type="entry name" value="MEMBRANE FRIZZLED-RELATED PROTEIN"/>
    <property type="match status" value="1"/>
</dbReference>
<dbReference type="PROSITE" id="PS00018">
    <property type="entry name" value="EF_HAND_1"/>
    <property type="match status" value="2"/>
</dbReference>
<dbReference type="CDD" id="cd00051">
    <property type="entry name" value="EFh"/>
    <property type="match status" value="1"/>
</dbReference>
<accession>A0A9W7BDF2</accession>
<keyword evidence="3" id="KW-1015">Disulfide bond</keyword>
<feature type="transmembrane region" description="Helical" evidence="6">
    <location>
        <begin position="3330"/>
        <end position="3348"/>
    </location>
</feature>
<comment type="caution">
    <text evidence="10">The sequence shown here is derived from an EMBL/GenBank/DDBJ whole genome shotgun (WGS) entry which is preliminary data.</text>
</comment>
<feature type="non-terminal residue" evidence="10">
    <location>
        <position position="1"/>
    </location>
</feature>
<gene>
    <name evidence="10" type="ORF">TL16_g10577</name>
</gene>
<dbReference type="EMBL" id="BLQM01000378">
    <property type="protein sequence ID" value="GMH86536.1"/>
    <property type="molecule type" value="Genomic_DNA"/>
</dbReference>
<dbReference type="SMART" id="SM00042">
    <property type="entry name" value="CUB"/>
    <property type="match status" value="3"/>
</dbReference>
<dbReference type="PANTHER" id="PTHR24251">
    <property type="entry name" value="OVOCHYMASE-RELATED"/>
    <property type="match status" value="1"/>
</dbReference>
<dbReference type="SMART" id="SM00054">
    <property type="entry name" value="EFh"/>
    <property type="match status" value="2"/>
</dbReference>
<feature type="transmembrane region" description="Helical" evidence="6">
    <location>
        <begin position="3291"/>
        <end position="3309"/>
    </location>
</feature>
<dbReference type="Pfam" id="PF00431">
    <property type="entry name" value="CUB"/>
    <property type="match status" value="3"/>
</dbReference>
<feature type="compositionally biased region" description="Basic and acidic residues" evidence="5">
    <location>
        <begin position="3455"/>
        <end position="3465"/>
    </location>
</feature>
<evidence type="ECO:0000256" key="5">
    <source>
        <dbReference type="SAM" id="MobiDB-lite"/>
    </source>
</evidence>
<feature type="region of interest" description="Disordered" evidence="5">
    <location>
        <begin position="1094"/>
        <end position="1119"/>
    </location>
</feature>
<feature type="chain" id="PRO_5040826175" description="CUB domain-containing protein" evidence="7">
    <location>
        <begin position="22"/>
        <end position="3497"/>
    </location>
</feature>
<feature type="domain" description="EF-hand" evidence="9">
    <location>
        <begin position="2648"/>
        <end position="2683"/>
    </location>
</feature>
<evidence type="ECO:0000256" key="7">
    <source>
        <dbReference type="SAM" id="SignalP"/>
    </source>
</evidence>
<evidence type="ECO:0000313" key="11">
    <source>
        <dbReference type="Proteomes" id="UP001162640"/>
    </source>
</evidence>
<evidence type="ECO:0000259" key="9">
    <source>
        <dbReference type="PROSITE" id="PS50222"/>
    </source>
</evidence>
<feature type="transmembrane region" description="Helical" evidence="6">
    <location>
        <begin position="3242"/>
        <end position="3265"/>
    </location>
</feature>
<evidence type="ECO:0008006" key="12">
    <source>
        <dbReference type="Google" id="ProtNLM"/>
    </source>
</evidence>
<feature type="coiled-coil region" evidence="4">
    <location>
        <begin position="2541"/>
        <end position="2568"/>
    </location>
</feature>
<keyword evidence="4" id="KW-0175">Coiled coil</keyword>
<feature type="transmembrane region" description="Helical" evidence="6">
    <location>
        <begin position="2494"/>
        <end position="2518"/>
    </location>
</feature>
<evidence type="ECO:0000256" key="6">
    <source>
        <dbReference type="SAM" id="Phobius"/>
    </source>
</evidence>
<evidence type="ECO:0000313" key="10">
    <source>
        <dbReference type="EMBL" id="GMH86536.1"/>
    </source>
</evidence>
<keyword evidence="7" id="KW-0732">Signal</keyword>
<dbReference type="Gene3D" id="1.10.238.10">
    <property type="entry name" value="EF-hand"/>
    <property type="match status" value="1"/>
</dbReference>
<evidence type="ECO:0000256" key="4">
    <source>
        <dbReference type="SAM" id="Coils"/>
    </source>
</evidence>
<dbReference type="CDD" id="cd00041">
    <property type="entry name" value="CUB"/>
    <property type="match status" value="3"/>
</dbReference>
<dbReference type="SUPFAM" id="SSF49854">
    <property type="entry name" value="Spermadhesin, CUB domain"/>
    <property type="match status" value="3"/>
</dbReference>
<feature type="domain" description="CUB" evidence="8">
    <location>
        <begin position="1899"/>
        <end position="2021"/>
    </location>
</feature>
<keyword evidence="6" id="KW-0812">Transmembrane</keyword>
<feature type="transmembrane region" description="Helical" evidence="6">
    <location>
        <begin position="3067"/>
        <end position="3090"/>
    </location>
</feature>
<feature type="transmembrane region" description="Helical" evidence="6">
    <location>
        <begin position="2773"/>
        <end position="2794"/>
    </location>
</feature>
<dbReference type="InterPro" id="IPR011992">
    <property type="entry name" value="EF-hand-dom_pair"/>
</dbReference>
<sequence>QLTRSLLLLLLLFTLSTFTSAGGPLPAHLAEQRSRKLEGCEGSSTEESDLGCAYSGDATPDDCSGGTDWSAVIDVAGCIEVEFKYTAGGWSYENKVSFTCFADGWASDKGEPNLIPGYPYDSTKGLMNGESRTKKLCLAAGTYQLKSWDDYGDGWNEATLDVTEASSGKKLFLTADTADLSNSNISPDYPPQWQKPSLYYINFTVESQAACVSHTGCKKCINDAGGDDKCGYCASTASCHELKDDESTWKDDDFTCASIDDEEGNAISLLKTNNECASASPPTIVSEWTSSTAYSEGDDLALSTGEEWFESTKIVDDAFILVELVRNPQSDGTRCAAHDGVRRTQARPGATRAAKPMWATKQNERRTEDGSYDGCPYTFDCVEGAESEGDYCGYMSHCATFPAPVGFVCIMSDCAPAQDMIDDYSDYVGESSYYDDGESSYYDGGESSYYDGGESSYYDGGESSYYDGGESSYYDGPGGGTTMSSYSYYDEWDPSYSYIPPAMSSYNYFDETANDCEELIHTFDNVLDISKDQVDGSNAVTFKLPKGLERADNYALRFSLYSTTTNENRKDDVTGVSGKFAVAPPCFKVELEIDLSNEYYLGEVYWEFENSASTTKFTDQAGADLEGIEAITDQSAVTKNTVDMTNINDGQYDNFGVWAGTYMSKGIYTYRACFDPGTYTFTGRDSYGDGWNGGKFSIKDVDSGMYLAKSSGGNLKSQGVSGSQESFTFDVTGSTELDCLAAWRQSCTYCLFAPTEGGASDDQSGCNWCASTNECRFTGSGAAGTCPSGADIIFHADDPNFDTEECPSAGFSNIIPKFKNSATDAWEEPSPAIFNINQEMQITWDSTAIAAGSDVEVQLIYYDCAYMMTGITAEDEGYDANYQDWHICDYMSNESPGDEWQQWAMSYEMTYVQNTGETTMTIMNAYEGQWAIKVKFYDFDTGTESYGVSDIFLMQYYYDECTTAQNEGFSNNKFTDAYFDAQMACYMDQCADVDTNHKFYDICLERTDFDGSTNNANGALAHKTSMNTCLCYHEKMDMICPGQDEFSCTWNRFQGYEKFGTYLEKCDKTAMEGMSPYADQYDWCYGEGSDGEQSSYFSSSGPQIEKHSNKDPCFEAGSQPQSWNSNCKNFTIVVDLFDWPEESTWELEKSNCFFSMEGPWFEIGHYETTVCLPDGDYTLTGYDAASDGWNMGGYMSILASEGAFKLVPTEVTAMKTEKVFSVSSASCQHESCAACVAEQNCGYCIEDPTRSVCYDMATSPNYCLNADVSMTITDNSITSPDRTGFMGTDQCASDSYLPKIAFDGSLGVEEGTPLPIAGSMVTKVYTGDDDLSFDGIVGVYTGGTDNMTITWGTQNIGAAIAVEFKLATASYECTMYDGDDCTSEREFVVAVGTPNDLEFVYDVSPYIPSGDDYVLKAKISLDAASDPITAEVGPFRIIQPCVEVVIETHTGTWAAEMEFEIWDGKSDEAILRVFSDPILVADNTPDVFKDGKVTEHRSFANTGYPSPAAPSKANTGLDFDAPLCLNPGTYELHAIDTFGDGWNGGGNIRVKTAENGVVFAGPVQPEGLFSMMMLDVAPVEATDADVSQCPFIESCGACSAYAGENCGWCIGSGKCSSTGGSCTGIYISGDIQCPNNIQGDPAKCDDFQLGYYGNFTECEHVDWQYDLAAGQEMNAGLGDGIVKKLNWPRFTNDNDYFLVIISNVEDGVFGYGNNFTVYDPATGMCNGIRRYEITHASVVEAGENNGVTAVEAFLTDGSAGEDYNNNMACEFSITAPPGYNVYLSFLEVELETGCGDLLTIRDGNSTADPVRAFICAPYVPNGPDVDVVMAPSVKSLNNKMHVQWATDQTLTGGGWEAVAIAVKAPETTTGGGVDSITPDEEEVDEEVRLPSCAWGDPDSNGYVVTTHELGPADSNMGIIGSGFDGDENIYKNKMKCVWKFTARAGYRLEFVFNQFDLEPNRQICGYDSLTIEDDGQPDTKKIYCGATLKPTYQSTSNKVTVTFESDDTVGLQGFKLKYTAKENVMTTVPSRLLHIAGTLPKDKDAIVPAGLRHLVEVTGTNYEIPDYCEEEVTLTLSSTGNLKGTISDGTAAAYEKNTNCKWIINVEDQSGEDYGIKLDFEAFHVEGGEEPVPCEYDYVTISNQDGHLLGKICGRKNFEDGYIYSTCSETENCKWNKFTGPSTSTFYTQTKQLVIDFHTDSSVQLAGFVANFKALPMSDIPAETRNWQYGEWGECQPIRFGFNEGERQRTTKQLVIDFHTDSSVQLAGFVANFKALPMSDIPAETRNWQYGEWGECQPIRFGFNEGERQRTVQCGWDDEDVQSCPENQNFPETRSAKWQEDEKLNFNAGDRPTTIYKCAVEGSSLRWSGEYFIENTGCNMDVFCCFHGLFQVTQKNSDQKFAIHITELVGETNSENNKCRPQEGDSVDYGTGEDIFFPLEGDGDTAKNSGTFIVYGVHYNALKSGGYMEFMGTDQGISLGHCEDGDCVPKEMDFALILVMVAIETGVIVALLLLWFIYKGINTSKAKNNALRAAQEAHGGASDLNDIVEKKMERLRKQQEDARKAMMNRHTMERASSMDNMDILEGEDFGGFEGVDLCGMQKLQKIDTRDPTDRKIVQAFNKADTDGSGFIDVDELLRAMVETTGKPWTKSQIQEIMDEFDDDKSGELGVEEFKLLVNSTLGGSLNTNRNKYTDEDFNKEYFPPSREEAQKFAHAHLSKCPEGMGEELWKKEFFVTRILFGDAKKELRPVWSTDIDDCDFGVGISLYFKNTVFLAYMLFGAFLISLPITISNGLQQSSSLNIQLRGSYVSSESLNIMAGVTDLVICALLALVLTLADEKEKKMISKIDEGVQTPADYTLVMKNAPPVGEVSIGQWRKYFEDITKGMERNVEDYVDCDQYLVKEMNEKEGPTEDGKVVSISFCIKGARQIYDLVKARRVLEDRLYFKVRALKKKDPDYKLPNASHGDPPTFMQKILRPGSVTPEFMLTMLDDLDKKINDLQMSDKPKMGSRMFVTFDTELALDTACIKSFEVKGPTGKCPKVKQSCEASDLIYSNMAVGIWNRRIREIVGYLLCFGFIIASLVFLVWVNSMRYDPRIAGYAVAVINAFLKVFCEFWCKKVELPLTYSDQQYSLMTKLTAARVFNTAILLLFTCEQAERGVGLWGLPKFLYLNTEFVSKVQSTIFADITLSIGKIIDAPLVFKRVFMSRLVVPATQTQYNNMFAPRPWNLAERYSDCIKTIFTCLLYISVLPTGLIYAAVAFGLAYFSDKFCILRTWERPPEFDYKMSVTARYILEWTLVAHLTMTLYLYTQWPFVEIETDMEKVYTPHQRLLVLVYTLATFGAACFFGAKQFGNLIVSSVTSSIGEQRCSQSFIVRMCTCLRPPEQKLHVERYSQLPGYGLASYNPHPEGESAADFESFHVLNTMAVDGIKEKILAPKIVAFMPKTKPTEGTSSNQKEEIGVDKKFKDEEDQVQQVEMVEVNKDIVVKKTQDGVEASL</sequence>
<dbReference type="Pfam" id="PF13499">
    <property type="entry name" value="EF-hand_7"/>
    <property type="match status" value="1"/>
</dbReference>
<dbReference type="InterPro" id="IPR000859">
    <property type="entry name" value="CUB_dom"/>
</dbReference>
<organism evidence="10 11">
    <name type="scientific">Triparma laevis f. inornata</name>
    <dbReference type="NCBI Taxonomy" id="1714386"/>
    <lineage>
        <taxon>Eukaryota</taxon>
        <taxon>Sar</taxon>
        <taxon>Stramenopiles</taxon>
        <taxon>Ochrophyta</taxon>
        <taxon>Bolidophyceae</taxon>
        <taxon>Parmales</taxon>
        <taxon>Triparmaceae</taxon>
        <taxon>Triparma</taxon>
    </lineage>
</organism>
<feature type="transmembrane region" description="Helical" evidence="6">
    <location>
        <begin position="3096"/>
        <end position="3116"/>
    </location>
</feature>
<dbReference type="InterPro" id="IPR018247">
    <property type="entry name" value="EF_Hand_1_Ca_BS"/>
</dbReference>
<dbReference type="InterPro" id="IPR035914">
    <property type="entry name" value="Sperma_CUB_dom_sf"/>
</dbReference>
<evidence type="ECO:0000256" key="2">
    <source>
        <dbReference type="ARBA" id="ARBA00022837"/>
    </source>
</evidence>
<proteinExistence type="predicted"/>
<dbReference type="Gene3D" id="2.60.120.290">
    <property type="entry name" value="Spermadhesin, CUB domain"/>
    <property type="match status" value="3"/>
</dbReference>
<dbReference type="PROSITE" id="PS50222">
    <property type="entry name" value="EF_HAND_2"/>
    <property type="match status" value="2"/>
</dbReference>
<keyword evidence="6" id="KW-0472">Membrane</keyword>
<evidence type="ECO:0000256" key="3">
    <source>
        <dbReference type="ARBA" id="ARBA00023157"/>
    </source>
</evidence>
<dbReference type="Proteomes" id="UP001162640">
    <property type="component" value="Unassembled WGS sequence"/>
</dbReference>
<dbReference type="InterPro" id="IPR002048">
    <property type="entry name" value="EF_hand_dom"/>
</dbReference>